<name>A0ACC2TUS3_9FUNG</name>
<proteinExistence type="predicted"/>
<comment type="caution">
    <text evidence="1">The sequence shown here is derived from an EMBL/GenBank/DDBJ whole genome shotgun (WGS) entry which is preliminary data.</text>
</comment>
<dbReference type="EMBL" id="QTSX02002169">
    <property type="protein sequence ID" value="KAJ9077957.1"/>
    <property type="molecule type" value="Genomic_DNA"/>
</dbReference>
<reference evidence="1" key="1">
    <citation type="submission" date="2022-04" db="EMBL/GenBank/DDBJ databases">
        <title>Genome of the entomopathogenic fungus Entomophthora muscae.</title>
        <authorList>
            <person name="Elya C."/>
            <person name="Lovett B.R."/>
            <person name="Lee E."/>
            <person name="Macias A.M."/>
            <person name="Hajek A.E."/>
            <person name="De Bivort B.L."/>
            <person name="Kasson M.T."/>
            <person name="De Fine Licht H.H."/>
            <person name="Stajich J.E."/>
        </authorList>
    </citation>
    <scope>NUCLEOTIDE SEQUENCE</scope>
    <source>
        <strain evidence="1">Berkeley</strain>
    </source>
</reference>
<keyword evidence="2" id="KW-1185">Reference proteome</keyword>
<protein>
    <submittedName>
        <fullName evidence="1">Uncharacterized protein</fullName>
    </submittedName>
</protein>
<organism evidence="1 2">
    <name type="scientific">Entomophthora muscae</name>
    <dbReference type="NCBI Taxonomy" id="34485"/>
    <lineage>
        <taxon>Eukaryota</taxon>
        <taxon>Fungi</taxon>
        <taxon>Fungi incertae sedis</taxon>
        <taxon>Zoopagomycota</taxon>
        <taxon>Entomophthoromycotina</taxon>
        <taxon>Entomophthoromycetes</taxon>
        <taxon>Entomophthorales</taxon>
        <taxon>Entomophthoraceae</taxon>
        <taxon>Entomophthora</taxon>
    </lineage>
</organism>
<gene>
    <name evidence="1" type="ORF">DSO57_1011493</name>
</gene>
<sequence length="51" mass="5694">MAIWISARHLCKRSGESRSPEFLILVSILKNMIELKGENAILNLLSTQGNP</sequence>
<accession>A0ACC2TUS3</accession>
<evidence type="ECO:0000313" key="2">
    <source>
        <dbReference type="Proteomes" id="UP001165960"/>
    </source>
</evidence>
<dbReference type="Proteomes" id="UP001165960">
    <property type="component" value="Unassembled WGS sequence"/>
</dbReference>
<evidence type="ECO:0000313" key="1">
    <source>
        <dbReference type="EMBL" id="KAJ9077957.1"/>
    </source>
</evidence>